<comment type="subcellular location">
    <subcellularLocation>
        <location evidence="1">Membrane</location>
        <topology evidence="1">Multi-pass membrane protein</topology>
    </subcellularLocation>
</comment>
<dbReference type="PANTHER" id="PTHR21433:SF0">
    <property type="entry name" value="TRANSMEMBRANE PROTEIN 120 HOMOLOG"/>
    <property type="match status" value="1"/>
</dbReference>
<dbReference type="eggNOG" id="KOG4758">
    <property type="taxonomic scope" value="Eukaryota"/>
</dbReference>
<dbReference type="AlphaFoldDB" id="A0A0L0FYE9"/>
<feature type="transmembrane region" description="Helical" evidence="6">
    <location>
        <begin position="101"/>
        <end position="118"/>
    </location>
</feature>
<evidence type="ECO:0000313" key="7">
    <source>
        <dbReference type="EMBL" id="KNC81644.1"/>
    </source>
</evidence>
<feature type="transmembrane region" description="Helical" evidence="6">
    <location>
        <begin position="40"/>
        <end position="58"/>
    </location>
</feature>
<evidence type="ECO:0000313" key="8">
    <source>
        <dbReference type="Proteomes" id="UP000054560"/>
    </source>
</evidence>
<gene>
    <name evidence="7" type="ORF">SARC_06049</name>
</gene>
<evidence type="ECO:0008006" key="9">
    <source>
        <dbReference type="Google" id="ProtNLM"/>
    </source>
</evidence>
<dbReference type="Proteomes" id="UP000054560">
    <property type="component" value="Unassembled WGS sequence"/>
</dbReference>
<evidence type="ECO:0000256" key="6">
    <source>
        <dbReference type="SAM" id="Phobius"/>
    </source>
</evidence>
<dbReference type="GeneID" id="25906553"/>
<evidence type="ECO:0000256" key="3">
    <source>
        <dbReference type="ARBA" id="ARBA00022692"/>
    </source>
</evidence>
<organism evidence="7 8">
    <name type="scientific">Sphaeroforma arctica JP610</name>
    <dbReference type="NCBI Taxonomy" id="667725"/>
    <lineage>
        <taxon>Eukaryota</taxon>
        <taxon>Ichthyosporea</taxon>
        <taxon>Ichthyophonida</taxon>
        <taxon>Sphaeroforma</taxon>
    </lineage>
</organism>
<proteinExistence type="inferred from homology"/>
<dbReference type="GO" id="GO:0016020">
    <property type="term" value="C:membrane"/>
    <property type="evidence" value="ECO:0007669"/>
    <property type="project" value="UniProtKB-SubCell"/>
</dbReference>
<evidence type="ECO:0000256" key="2">
    <source>
        <dbReference type="ARBA" id="ARBA00009700"/>
    </source>
</evidence>
<keyword evidence="4 6" id="KW-1133">Transmembrane helix</keyword>
<accession>A0A0L0FYE9</accession>
<keyword evidence="5 6" id="KW-0472">Membrane</keyword>
<protein>
    <recommendedName>
        <fullName evidence="9">Transmembrane protein 120 homolog</fullName>
    </recommendedName>
</protein>
<dbReference type="EMBL" id="KQ242012">
    <property type="protein sequence ID" value="KNC81644.1"/>
    <property type="molecule type" value="Genomic_DNA"/>
</dbReference>
<reference evidence="7 8" key="1">
    <citation type="submission" date="2011-02" db="EMBL/GenBank/DDBJ databases">
        <title>The Genome Sequence of Sphaeroforma arctica JP610.</title>
        <authorList>
            <consortium name="The Broad Institute Genome Sequencing Platform"/>
            <person name="Russ C."/>
            <person name="Cuomo C."/>
            <person name="Young S.K."/>
            <person name="Zeng Q."/>
            <person name="Gargeya S."/>
            <person name="Alvarado L."/>
            <person name="Berlin A."/>
            <person name="Chapman S.B."/>
            <person name="Chen Z."/>
            <person name="Freedman E."/>
            <person name="Gellesch M."/>
            <person name="Goldberg J."/>
            <person name="Griggs A."/>
            <person name="Gujja S."/>
            <person name="Heilman E."/>
            <person name="Heiman D."/>
            <person name="Howarth C."/>
            <person name="Mehta T."/>
            <person name="Neiman D."/>
            <person name="Pearson M."/>
            <person name="Roberts A."/>
            <person name="Saif S."/>
            <person name="Shea T."/>
            <person name="Shenoy N."/>
            <person name="Sisk P."/>
            <person name="Stolte C."/>
            <person name="Sykes S."/>
            <person name="White J."/>
            <person name="Yandava C."/>
            <person name="Burger G."/>
            <person name="Gray M.W."/>
            <person name="Holland P.W.H."/>
            <person name="King N."/>
            <person name="Lang F.B.F."/>
            <person name="Roger A.J."/>
            <person name="Ruiz-Trillo I."/>
            <person name="Haas B."/>
            <person name="Nusbaum C."/>
            <person name="Birren B."/>
        </authorList>
    </citation>
    <scope>NUCLEOTIDE SEQUENCE [LARGE SCALE GENOMIC DNA]</scope>
    <source>
        <strain evidence="7 8">JP610</strain>
    </source>
</reference>
<dbReference type="InterPro" id="IPR012926">
    <property type="entry name" value="TMEM120A/B"/>
</dbReference>
<dbReference type="RefSeq" id="XP_014155546.1">
    <property type="nucleotide sequence ID" value="XM_014300071.1"/>
</dbReference>
<name>A0A0L0FYE9_9EUKA</name>
<keyword evidence="3 6" id="KW-0812">Transmembrane</keyword>
<keyword evidence="8" id="KW-1185">Reference proteome</keyword>
<dbReference type="OrthoDB" id="2015098at2759"/>
<feature type="transmembrane region" description="Helical" evidence="6">
    <location>
        <begin position="168"/>
        <end position="191"/>
    </location>
</feature>
<dbReference type="PANTHER" id="PTHR21433">
    <property type="entry name" value="TRANSMEMBRANE PROTEIN INDUCED BY TUMOR NECROSIS FACTOR ALPHA"/>
    <property type="match status" value="1"/>
</dbReference>
<evidence type="ECO:0000256" key="1">
    <source>
        <dbReference type="ARBA" id="ARBA00004141"/>
    </source>
</evidence>
<evidence type="ECO:0000256" key="5">
    <source>
        <dbReference type="ARBA" id="ARBA00023136"/>
    </source>
</evidence>
<sequence length="261" mass="30443">MEKILPKKSSLLLQLAIGDVNVTLPRMGDRILYKTAYEDFKLRMSFVALSFMGMSLVLNWKGVGHRPLTFLFQVFLVWYYSTITLREHILIANGSKIRSWWLWHHYLSIIVVCLLVIWPNGWAMREFLRGFEWFCFYVAFIQLMEFQYQRRRMYTLNALGKEDNMRPIGEGVSWNSSLSVLVPFLLFGQVWQLYQGYVLYALARDQRCHEWVVPVMSVLMLILGVGNLYTTLTSAKQKFGLLAKARDLPELKVVDASAHTP</sequence>
<evidence type="ECO:0000256" key="4">
    <source>
        <dbReference type="ARBA" id="ARBA00022989"/>
    </source>
</evidence>
<dbReference type="Pfam" id="PF07851">
    <property type="entry name" value="TMEM120A-B"/>
    <property type="match status" value="1"/>
</dbReference>
<feature type="transmembrane region" description="Helical" evidence="6">
    <location>
        <begin position="211"/>
        <end position="229"/>
    </location>
</feature>
<comment type="similarity">
    <text evidence="2">Belongs to the TMEM120 family.</text>
</comment>
<feature type="transmembrane region" description="Helical" evidence="6">
    <location>
        <begin position="70"/>
        <end position="89"/>
    </location>
</feature>